<feature type="transmembrane region" description="Helical" evidence="9">
    <location>
        <begin position="176"/>
        <end position="198"/>
    </location>
</feature>
<keyword evidence="7 9" id="KW-0472">Membrane</keyword>
<evidence type="ECO:0000313" key="12">
    <source>
        <dbReference type="Proteomes" id="UP000887568"/>
    </source>
</evidence>
<dbReference type="Proteomes" id="UP000887568">
    <property type="component" value="Unplaced"/>
</dbReference>
<dbReference type="GO" id="GO:0036513">
    <property type="term" value="C:Derlin-1 retrotranslocation complex"/>
    <property type="evidence" value="ECO:0007669"/>
    <property type="project" value="TreeGrafter"/>
</dbReference>
<dbReference type="SMART" id="SM00184">
    <property type="entry name" value="RING"/>
    <property type="match status" value="1"/>
</dbReference>
<keyword evidence="5" id="KW-0862">Zinc</keyword>
<sequence>MMHQIFYYLLQYHYDKMMFKLGRKVQAVLGVALRIPSLFLIDAILNLRIDTGQFGVDHPVWCAAVLVISLFVAMVMFCLATKTLFKIYILLLCLGTLASAVWWNHVMLLKVDQDKNLSDWDVLVSMTSQDSSFSSTVTPVQILLSVEFILYIMVQMFYAFTYVACITLLPERFTLTIWLAMCTYFISPMMIRLSLMYYSPDNLPFTTLATLQALSVLVPSLEMAAICVSNIMYGVLHVPLWYTTYRFMLRNLGLNSLLENAWVEFQVPNVLRSFWLLRFAIHVLQILFAFVSDMTLPGVMASNMVFSNGSHVIGMNPDNNFAWMALLELATHGCDSTLAVLGLTAIVSYLSYYLGKWADRLMGGDSDEVAHIGTVTAILFFILSLQTGLPGLEPMKRFVRLFRNFILLITALLHFIHNMLNHVMMALSTSHNTSVWKHARALSMSLLLILIPATVITYLWSSITMGTWLLAVTAFCLELIIKVTVTLIIYTLFLIDTYSDKFWENLDDYVYYIKATGSTIEFVFGIFLFGNGVWILFFESGGIIRAIMICIHAYFNIFQLGKNGWKKFQNRRMAVHKINGLPMATEYQLRQHNDVCAICYQDLNTARVTPCQHLFHALCLRKWLYVQDTCPLCHKEIMQYVNSNSETETEELNGEDGLLHQH</sequence>
<dbReference type="InterPro" id="IPR001841">
    <property type="entry name" value="Znf_RING"/>
</dbReference>
<evidence type="ECO:0000256" key="6">
    <source>
        <dbReference type="ARBA" id="ARBA00022989"/>
    </source>
</evidence>
<evidence type="ECO:0000313" key="11">
    <source>
        <dbReference type="EnsemblMetazoa" id="XP_038071048.1"/>
    </source>
</evidence>
<keyword evidence="12" id="KW-1185">Reference proteome</keyword>
<dbReference type="InterPro" id="IPR050731">
    <property type="entry name" value="HRD1_E3_ubiq-ligases"/>
</dbReference>
<dbReference type="SUPFAM" id="SSF57850">
    <property type="entry name" value="RING/U-box"/>
    <property type="match status" value="1"/>
</dbReference>
<feature type="domain" description="RING-type" evidence="10">
    <location>
        <begin position="596"/>
        <end position="634"/>
    </location>
</feature>
<keyword evidence="2 9" id="KW-0812">Transmembrane</keyword>
<evidence type="ECO:0000256" key="9">
    <source>
        <dbReference type="SAM" id="Phobius"/>
    </source>
</evidence>
<organism evidence="11 12">
    <name type="scientific">Patiria miniata</name>
    <name type="common">Bat star</name>
    <name type="synonym">Asterina miniata</name>
    <dbReference type="NCBI Taxonomy" id="46514"/>
    <lineage>
        <taxon>Eukaryota</taxon>
        <taxon>Metazoa</taxon>
        <taxon>Echinodermata</taxon>
        <taxon>Eleutherozoa</taxon>
        <taxon>Asterozoa</taxon>
        <taxon>Asteroidea</taxon>
        <taxon>Valvatacea</taxon>
        <taxon>Valvatida</taxon>
        <taxon>Asterinidae</taxon>
        <taxon>Patiria</taxon>
    </lineage>
</organism>
<feature type="transmembrane region" description="Helical" evidence="9">
    <location>
        <begin position="401"/>
        <end position="420"/>
    </location>
</feature>
<reference evidence="11" key="1">
    <citation type="submission" date="2022-11" db="UniProtKB">
        <authorList>
            <consortium name="EnsemblMetazoa"/>
        </authorList>
    </citation>
    <scope>IDENTIFICATION</scope>
</reference>
<comment type="subcellular location">
    <subcellularLocation>
        <location evidence="1">Membrane</location>
        <topology evidence="1">Multi-pass membrane protein</topology>
    </subcellularLocation>
</comment>
<keyword evidence="3" id="KW-0479">Metal-binding</keyword>
<dbReference type="GO" id="GO:0008270">
    <property type="term" value="F:zinc ion binding"/>
    <property type="evidence" value="ECO:0007669"/>
    <property type="project" value="UniProtKB-KW"/>
</dbReference>
<feature type="transmembrane region" description="Helical" evidence="9">
    <location>
        <begin position="148"/>
        <end position="169"/>
    </location>
</feature>
<feature type="transmembrane region" description="Helical" evidence="9">
    <location>
        <begin position="58"/>
        <end position="80"/>
    </location>
</feature>
<dbReference type="EnsemblMetazoa" id="XM_038215120.1">
    <property type="protein sequence ID" value="XP_038071048.1"/>
    <property type="gene ID" value="LOC119739961"/>
</dbReference>
<dbReference type="GO" id="GO:0043161">
    <property type="term" value="P:proteasome-mediated ubiquitin-dependent protein catabolic process"/>
    <property type="evidence" value="ECO:0007669"/>
    <property type="project" value="TreeGrafter"/>
</dbReference>
<evidence type="ECO:0000256" key="4">
    <source>
        <dbReference type="ARBA" id="ARBA00022771"/>
    </source>
</evidence>
<evidence type="ECO:0000256" key="1">
    <source>
        <dbReference type="ARBA" id="ARBA00004141"/>
    </source>
</evidence>
<name>A0A914B4Q3_PATMI</name>
<dbReference type="OMA" id="NGAYTMV"/>
<dbReference type="CDD" id="cd16476">
    <property type="entry name" value="RING-H2_RNF139-like"/>
    <property type="match status" value="1"/>
</dbReference>
<feature type="transmembrane region" description="Helical" evidence="9">
    <location>
        <begin position="441"/>
        <end position="461"/>
    </location>
</feature>
<feature type="transmembrane region" description="Helical" evidence="9">
    <location>
        <begin position="27"/>
        <end position="46"/>
    </location>
</feature>
<dbReference type="PANTHER" id="PTHR22763:SF163">
    <property type="entry name" value="E3 UBIQUITIN-PROTEIN LIGASE RNF139"/>
    <property type="match status" value="1"/>
</dbReference>
<feature type="transmembrane region" description="Helical" evidence="9">
    <location>
        <begin position="223"/>
        <end position="242"/>
    </location>
</feature>
<dbReference type="PROSITE" id="PS50089">
    <property type="entry name" value="ZF_RING_2"/>
    <property type="match status" value="1"/>
</dbReference>
<dbReference type="SMART" id="SM00744">
    <property type="entry name" value="RINGv"/>
    <property type="match status" value="1"/>
</dbReference>
<dbReference type="RefSeq" id="XP_038071048.1">
    <property type="nucleotide sequence ID" value="XM_038215120.1"/>
</dbReference>
<evidence type="ECO:0000256" key="8">
    <source>
        <dbReference type="PROSITE-ProRule" id="PRU00175"/>
    </source>
</evidence>
<evidence type="ECO:0000256" key="7">
    <source>
        <dbReference type="ARBA" id="ARBA00023136"/>
    </source>
</evidence>
<protein>
    <recommendedName>
        <fullName evidence="10">RING-type domain-containing protein</fullName>
    </recommendedName>
</protein>
<evidence type="ECO:0000259" key="10">
    <source>
        <dbReference type="PROSITE" id="PS50089"/>
    </source>
</evidence>
<dbReference type="InterPro" id="IPR025754">
    <property type="entry name" value="TRC8_N_dom"/>
</dbReference>
<feature type="transmembrane region" description="Helical" evidence="9">
    <location>
        <begin position="467"/>
        <end position="495"/>
    </location>
</feature>
<accession>A0A914B4Q3</accession>
<dbReference type="InterPro" id="IPR011016">
    <property type="entry name" value="Znf_RING-CH"/>
</dbReference>
<dbReference type="Gene3D" id="3.30.40.10">
    <property type="entry name" value="Zinc/RING finger domain, C3HC4 (zinc finger)"/>
    <property type="match status" value="1"/>
</dbReference>
<dbReference type="Pfam" id="PF13639">
    <property type="entry name" value="zf-RING_2"/>
    <property type="match status" value="1"/>
</dbReference>
<evidence type="ECO:0000256" key="3">
    <source>
        <dbReference type="ARBA" id="ARBA00022723"/>
    </source>
</evidence>
<dbReference type="CTD" id="11236"/>
<evidence type="ECO:0000256" key="5">
    <source>
        <dbReference type="ARBA" id="ARBA00022833"/>
    </source>
</evidence>
<proteinExistence type="predicted"/>
<keyword evidence="6 9" id="KW-1133">Transmembrane helix</keyword>
<dbReference type="OrthoDB" id="4348522at2759"/>
<feature type="transmembrane region" description="Helical" evidence="9">
    <location>
        <begin position="87"/>
        <end position="105"/>
    </location>
</feature>
<feature type="transmembrane region" description="Helical" evidence="9">
    <location>
        <begin position="369"/>
        <end position="389"/>
    </location>
</feature>
<evidence type="ECO:0000256" key="2">
    <source>
        <dbReference type="ARBA" id="ARBA00022692"/>
    </source>
</evidence>
<dbReference type="GO" id="GO:0061630">
    <property type="term" value="F:ubiquitin protein ligase activity"/>
    <property type="evidence" value="ECO:0007669"/>
    <property type="project" value="TreeGrafter"/>
</dbReference>
<dbReference type="InterPro" id="IPR013083">
    <property type="entry name" value="Znf_RING/FYVE/PHD"/>
</dbReference>
<dbReference type="PANTHER" id="PTHR22763">
    <property type="entry name" value="RING ZINC FINGER PROTEIN"/>
    <property type="match status" value="1"/>
</dbReference>
<dbReference type="GeneID" id="119739961"/>
<keyword evidence="4 8" id="KW-0863">Zinc-finger</keyword>
<dbReference type="Pfam" id="PF13705">
    <property type="entry name" value="TRC8_N"/>
    <property type="match status" value="1"/>
</dbReference>
<dbReference type="AlphaFoldDB" id="A0A914B4Q3"/>
<feature type="transmembrane region" description="Helical" evidence="9">
    <location>
        <begin position="515"/>
        <end position="537"/>
    </location>
</feature>
<feature type="transmembrane region" description="Helical" evidence="9">
    <location>
        <begin position="321"/>
        <end position="349"/>
    </location>
</feature>
<dbReference type="GO" id="GO:0036503">
    <property type="term" value="P:ERAD pathway"/>
    <property type="evidence" value="ECO:0007669"/>
    <property type="project" value="TreeGrafter"/>
</dbReference>